<protein>
    <recommendedName>
        <fullName evidence="2">DUF305 domain-containing protein</fullName>
    </recommendedName>
</protein>
<accession>A0A0J6SFY6</accession>
<dbReference type="AlphaFoldDB" id="A0A0J6SFY6"/>
<feature type="transmembrane region" description="Helical" evidence="1">
    <location>
        <begin position="136"/>
        <end position="154"/>
    </location>
</feature>
<comment type="caution">
    <text evidence="3">The sequence shown here is derived from an EMBL/GenBank/DDBJ whole genome shotgun (WGS) entry which is preliminary data.</text>
</comment>
<keyword evidence="4" id="KW-1185">Reference proteome</keyword>
<dbReference type="InterPro" id="IPR005183">
    <property type="entry name" value="DUF305_CopM-like"/>
</dbReference>
<dbReference type="EMBL" id="LABY01000171">
    <property type="protein sequence ID" value="KMO32632.1"/>
    <property type="molecule type" value="Genomic_DNA"/>
</dbReference>
<feature type="transmembrane region" description="Helical" evidence="1">
    <location>
        <begin position="175"/>
        <end position="198"/>
    </location>
</feature>
<feature type="transmembrane region" description="Helical" evidence="1">
    <location>
        <begin position="64"/>
        <end position="89"/>
    </location>
</feature>
<dbReference type="Gene3D" id="1.20.1260.10">
    <property type="match status" value="1"/>
</dbReference>
<feature type="domain" description="DUF305" evidence="2">
    <location>
        <begin position="210"/>
        <end position="351"/>
    </location>
</feature>
<name>A0A0J6SFY6_9HYPH</name>
<dbReference type="RefSeq" id="WP_048446591.1">
    <property type="nucleotide sequence ID" value="NZ_LABY01000171.1"/>
</dbReference>
<keyword evidence="1" id="KW-0472">Membrane</keyword>
<dbReference type="InterPro" id="IPR012347">
    <property type="entry name" value="Ferritin-like"/>
</dbReference>
<keyword evidence="1" id="KW-0812">Transmembrane</keyword>
<dbReference type="Proteomes" id="UP000035955">
    <property type="component" value="Unassembled WGS sequence"/>
</dbReference>
<evidence type="ECO:0000313" key="4">
    <source>
        <dbReference type="Proteomes" id="UP000035955"/>
    </source>
</evidence>
<evidence type="ECO:0000313" key="3">
    <source>
        <dbReference type="EMBL" id="KMO32632.1"/>
    </source>
</evidence>
<reference evidence="3 4" key="1">
    <citation type="submission" date="2015-03" db="EMBL/GenBank/DDBJ databases">
        <title>Genome sequencing of Methylobacterium variabile DSM 16961.</title>
        <authorList>
            <person name="Chaudhry V."/>
            <person name="Patil P.B."/>
        </authorList>
    </citation>
    <scope>NUCLEOTIDE SEQUENCE [LARGE SCALE GENOMIC DNA]</scope>
    <source>
        <strain evidence="3 4">DSM 16961</strain>
    </source>
</reference>
<dbReference type="PATRIC" id="fig|298794.3.peg.2157"/>
<feature type="transmembrane region" description="Helical" evidence="1">
    <location>
        <begin position="101"/>
        <end position="124"/>
    </location>
</feature>
<gene>
    <name evidence="3" type="ORF">VQ02_23225</name>
</gene>
<proteinExistence type="predicted"/>
<dbReference type="PANTHER" id="PTHR36933">
    <property type="entry name" value="SLL0788 PROTEIN"/>
    <property type="match status" value="1"/>
</dbReference>
<sequence length="385" mass="42178">MPIRPFGSATAWRAAALLGLISSTFSTLVSQFTAARIGRDAMVDWMVVAAIPLRDAALQAEPSWAVVVAGILFHQWADFSWALVFFGLLGRWTAGLSPATLLVLCVPWALLTSCLEWFVLVPLLPFRQPLFTLEQPYWIGFLVHLTSASIYPLFPALRDRVEGRRPSPHRRFCALWAGLAAAGASGLGVLALLGWLGWEVPHLGDEVAYDQSYLRRMTEHHEQGAQLAALAAERAEDPRLRALAGLMAAAQAGEIAVMMQWWDSWFAPASPLCTPQEREAMPGMAHPEQVAALRRSEGRDFDALFVALISRHHAGAVQMADEALARAGDPRIRLLSHAIRHQQRGEIDLMHGRRDLAAVASATRNLLLPFGRVDADRALTDAAGP</sequence>
<organism evidence="3 4">
    <name type="scientific">Methylobacterium variabile</name>
    <dbReference type="NCBI Taxonomy" id="298794"/>
    <lineage>
        <taxon>Bacteria</taxon>
        <taxon>Pseudomonadati</taxon>
        <taxon>Pseudomonadota</taxon>
        <taxon>Alphaproteobacteria</taxon>
        <taxon>Hyphomicrobiales</taxon>
        <taxon>Methylobacteriaceae</taxon>
        <taxon>Methylobacterium</taxon>
    </lineage>
</organism>
<dbReference type="OrthoDB" id="517560at2"/>
<evidence type="ECO:0000259" key="2">
    <source>
        <dbReference type="Pfam" id="PF03713"/>
    </source>
</evidence>
<dbReference type="Pfam" id="PF03713">
    <property type="entry name" value="DUF305"/>
    <property type="match status" value="1"/>
</dbReference>
<dbReference type="PANTHER" id="PTHR36933:SF1">
    <property type="entry name" value="SLL0788 PROTEIN"/>
    <property type="match status" value="1"/>
</dbReference>
<keyword evidence="1" id="KW-1133">Transmembrane helix</keyword>
<evidence type="ECO:0000256" key="1">
    <source>
        <dbReference type="SAM" id="Phobius"/>
    </source>
</evidence>